<keyword evidence="1" id="KW-0812">Transmembrane</keyword>
<proteinExistence type="predicted"/>
<dbReference type="GeneID" id="66108994"/>
<organism evidence="2 3">
    <name type="scientific">Guyanagaster necrorhizus</name>
    <dbReference type="NCBI Taxonomy" id="856835"/>
    <lineage>
        <taxon>Eukaryota</taxon>
        <taxon>Fungi</taxon>
        <taxon>Dikarya</taxon>
        <taxon>Basidiomycota</taxon>
        <taxon>Agaricomycotina</taxon>
        <taxon>Agaricomycetes</taxon>
        <taxon>Agaricomycetidae</taxon>
        <taxon>Agaricales</taxon>
        <taxon>Marasmiineae</taxon>
        <taxon>Physalacriaceae</taxon>
        <taxon>Guyanagaster</taxon>
    </lineage>
</organism>
<gene>
    <name evidence="2" type="ORF">BT62DRAFT_934281</name>
</gene>
<evidence type="ECO:0000256" key="1">
    <source>
        <dbReference type="SAM" id="Phobius"/>
    </source>
</evidence>
<name>A0A9P8AQL3_9AGAR</name>
<dbReference type="AlphaFoldDB" id="A0A9P8AQL3"/>
<dbReference type="Proteomes" id="UP000812287">
    <property type="component" value="Unassembled WGS sequence"/>
</dbReference>
<evidence type="ECO:0000313" key="3">
    <source>
        <dbReference type="Proteomes" id="UP000812287"/>
    </source>
</evidence>
<evidence type="ECO:0000313" key="2">
    <source>
        <dbReference type="EMBL" id="KAG7444110.1"/>
    </source>
</evidence>
<dbReference type="RefSeq" id="XP_043037610.1">
    <property type="nucleotide sequence ID" value="XM_043186697.1"/>
</dbReference>
<accession>A0A9P8AQL3</accession>
<keyword evidence="1" id="KW-1133">Transmembrane helix</keyword>
<protein>
    <submittedName>
        <fullName evidence="2">Uncharacterized protein</fullName>
    </submittedName>
</protein>
<keyword evidence="1" id="KW-0472">Membrane</keyword>
<comment type="caution">
    <text evidence="2">The sequence shown here is derived from an EMBL/GenBank/DDBJ whole genome shotgun (WGS) entry which is preliminary data.</text>
</comment>
<feature type="transmembrane region" description="Helical" evidence="1">
    <location>
        <begin position="12"/>
        <end position="30"/>
    </location>
</feature>
<keyword evidence="3" id="KW-1185">Reference proteome</keyword>
<dbReference type="EMBL" id="MU250541">
    <property type="protein sequence ID" value="KAG7444110.1"/>
    <property type="molecule type" value="Genomic_DNA"/>
</dbReference>
<sequence>MYEQYPLCPIPILDLVICLPFQFYLIRIQLSKSRATSSMLYVPDPNRLLTFCSARRS</sequence>
<reference evidence="2" key="1">
    <citation type="submission" date="2020-11" db="EMBL/GenBank/DDBJ databases">
        <title>Adaptations for nitrogen fixation in a non-lichenized fungal sporocarp promotes dispersal by wood-feeding termites.</title>
        <authorList>
            <consortium name="DOE Joint Genome Institute"/>
            <person name="Koch R.A."/>
            <person name="Yoon G."/>
            <person name="Arayal U."/>
            <person name="Lail K."/>
            <person name="Amirebrahimi M."/>
            <person name="Labutti K."/>
            <person name="Lipzen A."/>
            <person name="Riley R."/>
            <person name="Barry K."/>
            <person name="Henrissat B."/>
            <person name="Grigoriev I.V."/>
            <person name="Herr J.R."/>
            <person name="Aime M.C."/>
        </authorList>
    </citation>
    <scope>NUCLEOTIDE SEQUENCE</scope>
    <source>
        <strain evidence="2">MCA 3950</strain>
    </source>
</reference>